<evidence type="ECO:0000256" key="3">
    <source>
        <dbReference type="ARBA" id="ARBA00022490"/>
    </source>
</evidence>
<sequence>MTSTGSVVLSTLEFDVVWESERLPNRHVALDVPSPGITHTERAALVGGAWESLEGRGLARSGRVVPELADRLAVLAHPAVSVDCWVWADRKISALAGAAGNDAMLAVVDRDEVWLIDTRASALAEAAVSVAGDMPAGGGRSVSLPTDELQQAAAEVGDDPELLITALARRGVPLSEAQTLAGMVSGMGTKGQFGAQRAGRQGPPERADRVIAFHDTPAGRYLHQIRPSTDGRRWSTITPADNQRLASCVWELLDEI</sequence>
<keyword evidence="6" id="KW-1185">Reference proteome</keyword>
<dbReference type="AlphaFoldDB" id="A0AAE3KGR4"/>
<comment type="similarity">
    <text evidence="2">Belongs to the EspG family.</text>
</comment>
<dbReference type="EMBL" id="JAMTCK010000006">
    <property type="protein sequence ID" value="MCP2166177.1"/>
    <property type="molecule type" value="Genomic_DNA"/>
</dbReference>
<name>A0AAE3KGR4_9PSEU</name>
<evidence type="ECO:0000256" key="1">
    <source>
        <dbReference type="ARBA" id="ARBA00004496"/>
    </source>
</evidence>
<reference evidence="5" key="1">
    <citation type="submission" date="2022-06" db="EMBL/GenBank/DDBJ databases">
        <title>Genomic Encyclopedia of Archaeal and Bacterial Type Strains, Phase II (KMG-II): from individual species to whole genera.</title>
        <authorList>
            <person name="Goeker M."/>
        </authorList>
    </citation>
    <scope>NUCLEOTIDE SEQUENCE</scope>
    <source>
        <strain evidence="5">DSM 43935</strain>
    </source>
</reference>
<dbReference type="InterPro" id="IPR025734">
    <property type="entry name" value="EspG"/>
</dbReference>
<dbReference type="Pfam" id="PF14011">
    <property type="entry name" value="ESX-1_EspG"/>
    <property type="match status" value="1"/>
</dbReference>
<comment type="subcellular location">
    <subcellularLocation>
        <location evidence="1">Cytoplasm</location>
    </subcellularLocation>
</comment>
<proteinExistence type="inferred from homology"/>
<evidence type="ECO:0000256" key="2">
    <source>
        <dbReference type="ARBA" id="ARBA00006411"/>
    </source>
</evidence>
<dbReference type="RefSeq" id="WP_253771768.1">
    <property type="nucleotide sequence ID" value="NZ_JAMTCK010000006.1"/>
</dbReference>
<gene>
    <name evidence="5" type="ORF">LX83_003036</name>
</gene>
<evidence type="ECO:0000256" key="4">
    <source>
        <dbReference type="ARBA" id="ARBA00023186"/>
    </source>
</evidence>
<comment type="caution">
    <text evidence="5">The sequence shown here is derived from an EMBL/GenBank/DDBJ whole genome shotgun (WGS) entry which is preliminary data.</text>
</comment>
<keyword evidence="4" id="KW-0143">Chaperone</keyword>
<dbReference type="Proteomes" id="UP001206128">
    <property type="component" value="Unassembled WGS sequence"/>
</dbReference>
<keyword evidence="3" id="KW-0963">Cytoplasm</keyword>
<evidence type="ECO:0000313" key="6">
    <source>
        <dbReference type="Proteomes" id="UP001206128"/>
    </source>
</evidence>
<accession>A0AAE3KGR4</accession>
<protein>
    <submittedName>
        <fullName evidence="5">EspG family protein</fullName>
    </submittedName>
</protein>
<organism evidence="5 6">
    <name type="scientific">Goodfellowiella coeruleoviolacea</name>
    <dbReference type="NCBI Taxonomy" id="334858"/>
    <lineage>
        <taxon>Bacteria</taxon>
        <taxon>Bacillati</taxon>
        <taxon>Actinomycetota</taxon>
        <taxon>Actinomycetes</taxon>
        <taxon>Pseudonocardiales</taxon>
        <taxon>Pseudonocardiaceae</taxon>
        <taxon>Goodfellowiella</taxon>
    </lineage>
</organism>
<evidence type="ECO:0000313" key="5">
    <source>
        <dbReference type="EMBL" id="MCP2166177.1"/>
    </source>
</evidence>